<feature type="domain" description="4Fe-4S" evidence="12">
    <location>
        <begin position="34"/>
        <end position="93"/>
    </location>
</feature>
<dbReference type="EMBL" id="VRLW01000001">
    <property type="protein sequence ID" value="KAA1259178.1"/>
    <property type="molecule type" value="Genomic_DNA"/>
</dbReference>
<dbReference type="InterPro" id="IPR017896">
    <property type="entry name" value="4Fe4S_Fe-S-bd"/>
</dbReference>
<evidence type="ECO:0000256" key="3">
    <source>
        <dbReference type="ARBA" id="ARBA00022723"/>
    </source>
</evidence>
<dbReference type="InterPro" id="IPR007202">
    <property type="entry name" value="4Fe-4S_dom"/>
</dbReference>
<evidence type="ECO:0000256" key="10">
    <source>
        <dbReference type="HAMAP-Rule" id="MF_00463"/>
    </source>
</evidence>
<evidence type="ECO:0000259" key="11">
    <source>
        <dbReference type="PROSITE" id="PS51379"/>
    </source>
</evidence>
<evidence type="ECO:0000256" key="6">
    <source>
        <dbReference type="ARBA" id="ARBA00022982"/>
    </source>
</evidence>
<dbReference type="GO" id="GO:0022900">
    <property type="term" value="P:electron transport chain"/>
    <property type="evidence" value="ECO:0007669"/>
    <property type="project" value="UniProtKB-UniRule"/>
</dbReference>
<feature type="binding site" evidence="10">
    <location>
        <position position="51"/>
    </location>
    <ligand>
        <name>[4Fe-4S] cluster</name>
        <dbReference type="ChEBI" id="CHEBI:49883"/>
        <label>1</label>
    </ligand>
</feature>
<gene>
    <name evidence="10 13" type="primary">rnfB</name>
    <name evidence="13" type="ORF">LF1_17070</name>
</gene>
<dbReference type="NCBIfam" id="TIGR01944">
    <property type="entry name" value="rnfB"/>
    <property type="match status" value="1"/>
</dbReference>
<comment type="caution">
    <text evidence="13">The sequence shown here is derived from an EMBL/GenBank/DDBJ whole genome shotgun (WGS) entry which is preliminary data.</text>
</comment>
<feature type="binding site" evidence="10">
    <location>
        <position position="54"/>
    </location>
    <ligand>
        <name>[4Fe-4S] cluster</name>
        <dbReference type="ChEBI" id="CHEBI:49883"/>
        <label>1</label>
    </ligand>
</feature>
<dbReference type="InterPro" id="IPR050395">
    <property type="entry name" value="4Fe4S_Ferredoxin_RnfB"/>
</dbReference>
<feature type="domain" description="4Fe-4S ferredoxin-type" evidence="11">
    <location>
        <begin position="164"/>
        <end position="193"/>
    </location>
</feature>
<feature type="binding site" evidence="10">
    <location>
        <position position="183"/>
    </location>
    <ligand>
        <name>[4Fe-4S] cluster</name>
        <dbReference type="ChEBI" id="CHEBI:49883"/>
        <label>2</label>
    </ligand>
</feature>
<dbReference type="GO" id="GO:0051539">
    <property type="term" value="F:4 iron, 4 sulfur cluster binding"/>
    <property type="evidence" value="ECO:0007669"/>
    <property type="project" value="UniProtKB-UniRule"/>
</dbReference>
<feature type="binding site" evidence="10">
    <location>
        <position position="59"/>
    </location>
    <ligand>
        <name>[4Fe-4S] cluster</name>
        <dbReference type="ChEBI" id="CHEBI:49883"/>
        <label>1</label>
    </ligand>
</feature>
<dbReference type="OrthoDB" id="9789936at2"/>
<feature type="binding site" evidence="10">
    <location>
        <position position="176"/>
    </location>
    <ligand>
        <name>[4Fe-4S] cluster</name>
        <dbReference type="ChEBI" id="CHEBI:49883"/>
        <label>3</label>
    </ligand>
</feature>
<feature type="binding site" evidence="10">
    <location>
        <position position="76"/>
    </location>
    <ligand>
        <name>[4Fe-4S] cluster</name>
        <dbReference type="ChEBI" id="CHEBI:49883"/>
        <label>1</label>
    </ligand>
</feature>
<keyword evidence="6 10" id="KW-0249">Electron transport</keyword>
<keyword evidence="1 10" id="KW-0813">Transport</keyword>
<comment type="cofactor">
    <cofactor evidence="10">
        <name>[4Fe-4S] cluster</name>
        <dbReference type="ChEBI" id="CHEBI:49883"/>
    </cofactor>
    <text evidence="10">Binds 3 [4Fe-4S] clusters.</text>
</comment>
<feature type="binding site" evidence="10">
    <location>
        <position position="173"/>
    </location>
    <ligand>
        <name>[4Fe-4S] cluster</name>
        <dbReference type="ChEBI" id="CHEBI:49883"/>
        <label>3</label>
    </ligand>
</feature>
<evidence type="ECO:0000256" key="8">
    <source>
        <dbReference type="ARBA" id="ARBA00023014"/>
    </source>
</evidence>
<feature type="region of interest" description="Hydrophobic" evidence="10">
    <location>
        <begin position="1"/>
        <end position="28"/>
    </location>
</feature>
<dbReference type="RefSeq" id="WP_068263028.1">
    <property type="nucleotide sequence ID" value="NZ_LWSK01000042.1"/>
</dbReference>
<feature type="binding site" evidence="10">
    <location>
        <position position="179"/>
    </location>
    <ligand>
        <name>[4Fe-4S] cluster</name>
        <dbReference type="ChEBI" id="CHEBI:49883"/>
        <label>3</label>
    </ligand>
</feature>
<feature type="binding site" evidence="10">
    <location>
        <position position="139"/>
    </location>
    <ligand>
        <name>[4Fe-4S] cluster</name>
        <dbReference type="ChEBI" id="CHEBI:49883"/>
        <label>2</label>
    </ligand>
</feature>
<dbReference type="Gene3D" id="3.30.70.20">
    <property type="match status" value="2"/>
</dbReference>
<comment type="function">
    <text evidence="10">Part of a membrane-bound complex that couples electron transfer with translocation of ions across the membrane.</text>
</comment>
<keyword evidence="10" id="KW-1003">Cell membrane</keyword>
<dbReference type="PANTHER" id="PTHR43560">
    <property type="entry name" value="ION-TRANSLOCATING OXIDOREDUCTASE COMPLEX SUBUNIT B"/>
    <property type="match status" value="1"/>
</dbReference>
<dbReference type="InterPro" id="IPR017900">
    <property type="entry name" value="4Fe4S_Fe_S_CS"/>
</dbReference>
<comment type="similarity">
    <text evidence="10">Belongs to the 4Fe4S bacterial-type ferredoxin family. RnfB subfamily.</text>
</comment>
<evidence type="ECO:0000256" key="2">
    <source>
        <dbReference type="ARBA" id="ARBA00022485"/>
    </source>
</evidence>
<keyword evidence="14" id="KW-1185">Reference proteome</keyword>
<dbReference type="InterPro" id="IPR010207">
    <property type="entry name" value="Elect_transpt_cplx_RnfB/RsxB"/>
</dbReference>
<keyword evidence="2 10" id="KW-0004">4Fe-4S</keyword>
<evidence type="ECO:0000313" key="13">
    <source>
        <dbReference type="EMBL" id="KAA1259178.1"/>
    </source>
</evidence>
<dbReference type="GO" id="GO:0005886">
    <property type="term" value="C:plasma membrane"/>
    <property type="evidence" value="ECO:0007669"/>
    <property type="project" value="UniProtKB-SubCell"/>
</dbReference>
<evidence type="ECO:0000313" key="14">
    <source>
        <dbReference type="Proteomes" id="UP000322699"/>
    </source>
</evidence>
<dbReference type="AlphaFoldDB" id="A0A5B1CDE2"/>
<evidence type="ECO:0000256" key="7">
    <source>
        <dbReference type="ARBA" id="ARBA00023004"/>
    </source>
</evidence>
<protein>
    <recommendedName>
        <fullName evidence="10">Ion-translocating oxidoreductase complex subunit B</fullName>
        <ecNumber evidence="10">7.-.-.-</ecNumber>
    </recommendedName>
    <alternativeName>
        <fullName evidence="10">Rnf electron transport complex subunit B</fullName>
    </alternativeName>
</protein>
<keyword evidence="4 10" id="KW-0677">Repeat</keyword>
<sequence>MDIAALLTSLAAVGALATVLATLLVVADRWLHVVEDPRIDNVEAMLPHTNCGACGYPGCRAFAEVLVSGVEPPAKCSVSAPPDHARIAAYLGVDVGVQEKRVARLACAGGNNVARNRAHYQGHKSCAAAALVAGGGKSCFWGCLGLADCEVACDFDAIEMSPSQLPVVDEDRCTACGDCVQACPKDLFSIHEVSHRLWVACSSLANGDEVLEECEVGCTACGRCASDAPNLIEMKNGLPVVDYQKGSLSADATQRCPTGAIVWIDETKGIVKGNAAKKVIRQGEMRDTAT</sequence>
<keyword evidence="3 10" id="KW-0479">Metal-binding</keyword>
<evidence type="ECO:0000256" key="9">
    <source>
        <dbReference type="ARBA" id="ARBA00023136"/>
    </source>
</evidence>
<feature type="binding site" evidence="10">
    <location>
        <position position="149"/>
    </location>
    <ligand>
        <name>[4Fe-4S] cluster</name>
        <dbReference type="ChEBI" id="CHEBI:49883"/>
        <label>2</label>
    </ligand>
</feature>
<dbReference type="Proteomes" id="UP000322699">
    <property type="component" value="Unassembled WGS sequence"/>
</dbReference>
<dbReference type="GO" id="GO:0046872">
    <property type="term" value="F:metal ion binding"/>
    <property type="evidence" value="ECO:0007669"/>
    <property type="project" value="UniProtKB-KW"/>
</dbReference>
<evidence type="ECO:0000256" key="1">
    <source>
        <dbReference type="ARBA" id="ARBA00022448"/>
    </source>
</evidence>
<dbReference type="HAMAP" id="MF_00463">
    <property type="entry name" value="RsxB_RnfB"/>
    <property type="match status" value="1"/>
</dbReference>
<comment type="subunit">
    <text evidence="10">The complex is composed of six subunits: RnfA, RnfB, RnfC, RnfD, RnfE and RnfG.</text>
</comment>
<proteinExistence type="inferred from homology"/>
<reference evidence="13 14" key="1">
    <citation type="submission" date="2019-08" db="EMBL/GenBank/DDBJ databases">
        <title>Deep-cultivation of Planctomycetes and their phenomic and genomic characterization uncovers novel biology.</title>
        <authorList>
            <person name="Wiegand S."/>
            <person name="Jogler M."/>
            <person name="Boedeker C."/>
            <person name="Pinto D."/>
            <person name="Vollmers J."/>
            <person name="Rivas-Marin E."/>
            <person name="Kohn T."/>
            <person name="Peeters S.H."/>
            <person name="Heuer A."/>
            <person name="Rast P."/>
            <person name="Oberbeckmann S."/>
            <person name="Bunk B."/>
            <person name="Jeske O."/>
            <person name="Meyerdierks A."/>
            <person name="Storesund J.E."/>
            <person name="Kallscheuer N."/>
            <person name="Luecker S."/>
            <person name="Lage O.M."/>
            <person name="Pohl T."/>
            <person name="Merkel B.J."/>
            <person name="Hornburger P."/>
            <person name="Mueller R.-W."/>
            <person name="Bruemmer F."/>
            <person name="Labrenz M."/>
            <person name="Spormann A.M."/>
            <person name="Op Den Camp H."/>
            <person name="Overmann J."/>
            <person name="Amann R."/>
            <person name="Jetten M.S.M."/>
            <person name="Mascher T."/>
            <person name="Medema M.H."/>
            <person name="Devos D.P."/>
            <person name="Kaster A.-K."/>
            <person name="Ovreas L."/>
            <person name="Rohde M."/>
            <person name="Galperin M.Y."/>
            <person name="Jogler C."/>
        </authorList>
    </citation>
    <scope>NUCLEOTIDE SEQUENCE [LARGE SCALE GENOMIC DNA]</scope>
    <source>
        <strain evidence="13 14">LF1</strain>
    </source>
</reference>
<comment type="caution">
    <text evidence="10">Lacks conserved residue(s) required for the propagation of feature annotation.</text>
</comment>
<dbReference type="PANTHER" id="PTHR43560:SF1">
    <property type="entry name" value="ION-TRANSLOCATING OXIDOREDUCTASE COMPLEX SUBUNIT B"/>
    <property type="match status" value="1"/>
</dbReference>
<keyword evidence="9 10" id="KW-0472">Membrane</keyword>
<dbReference type="PROSITE" id="PS00198">
    <property type="entry name" value="4FE4S_FER_1"/>
    <property type="match status" value="1"/>
</dbReference>
<dbReference type="EC" id="7.-.-.-" evidence="10"/>
<feature type="binding site" evidence="10">
    <location>
        <position position="143"/>
    </location>
    <ligand>
        <name>[4Fe-4S] cluster</name>
        <dbReference type="ChEBI" id="CHEBI:49883"/>
        <label>2</label>
    </ligand>
</feature>
<accession>A0A5B1CDE2</accession>
<dbReference type="Gene3D" id="1.10.15.40">
    <property type="entry name" value="Electron transport complex subunit B, putative Fe-S cluster"/>
    <property type="match status" value="1"/>
</dbReference>
<evidence type="ECO:0000259" key="12">
    <source>
        <dbReference type="PROSITE" id="PS51656"/>
    </source>
</evidence>
<evidence type="ECO:0000256" key="4">
    <source>
        <dbReference type="ARBA" id="ARBA00022737"/>
    </source>
</evidence>
<dbReference type="GO" id="GO:0009055">
    <property type="term" value="F:electron transfer activity"/>
    <property type="evidence" value="ECO:0007669"/>
    <property type="project" value="InterPro"/>
</dbReference>
<name>A0A5B1CDE2_9BACT</name>
<evidence type="ECO:0000256" key="5">
    <source>
        <dbReference type="ARBA" id="ARBA00022967"/>
    </source>
</evidence>
<feature type="binding site" evidence="10">
    <location>
        <position position="153"/>
    </location>
    <ligand>
        <name>[4Fe-4S] cluster</name>
        <dbReference type="ChEBI" id="CHEBI:49883"/>
        <label>3</label>
    </ligand>
</feature>
<keyword evidence="7 10" id="KW-0408">Iron</keyword>
<dbReference type="Pfam" id="PF04060">
    <property type="entry name" value="FeS"/>
    <property type="match status" value="1"/>
</dbReference>
<keyword evidence="5 10" id="KW-1278">Translocase</keyword>
<keyword evidence="8 10" id="KW-0411">Iron-sulfur</keyword>
<comment type="subcellular location">
    <subcellularLocation>
        <location evidence="10">Cell membrane</location>
    </subcellularLocation>
</comment>
<organism evidence="13 14">
    <name type="scientific">Rubripirellula obstinata</name>
    <dbReference type="NCBI Taxonomy" id="406547"/>
    <lineage>
        <taxon>Bacteria</taxon>
        <taxon>Pseudomonadati</taxon>
        <taxon>Planctomycetota</taxon>
        <taxon>Planctomycetia</taxon>
        <taxon>Pirellulales</taxon>
        <taxon>Pirellulaceae</taxon>
        <taxon>Rubripirellula</taxon>
    </lineage>
</organism>
<dbReference type="SUPFAM" id="SSF54862">
    <property type="entry name" value="4Fe-4S ferredoxins"/>
    <property type="match status" value="2"/>
</dbReference>
<dbReference type="Pfam" id="PF00037">
    <property type="entry name" value="Fer4"/>
    <property type="match status" value="1"/>
</dbReference>
<dbReference type="PROSITE" id="PS51656">
    <property type="entry name" value="4FE4S"/>
    <property type="match status" value="1"/>
</dbReference>
<dbReference type="PROSITE" id="PS51379">
    <property type="entry name" value="4FE4S_FER_2"/>
    <property type="match status" value="1"/>
</dbReference>